<keyword evidence="2 7" id="KW-0813">Transport</keyword>
<proteinExistence type="inferred from homology"/>
<dbReference type="InterPro" id="IPR000515">
    <property type="entry name" value="MetI-like"/>
</dbReference>
<dbReference type="RefSeq" id="WP_188408218.1">
    <property type="nucleotide sequence ID" value="NZ_BMCP01000001.1"/>
</dbReference>
<evidence type="ECO:0000256" key="5">
    <source>
        <dbReference type="ARBA" id="ARBA00022989"/>
    </source>
</evidence>
<evidence type="ECO:0000256" key="8">
    <source>
        <dbReference type="SAM" id="MobiDB-lite"/>
    </source>
</evidence>
<evidence type="ECO:0000256" key="4">
    <source>
        <dbReference type="ARBA" id="ARBA00022692"/>
    </source>
</evidence>
<name>A0A8J2VNW0_9RHOB</name>
<feature type="transmembrane region" description="Helical" evidence="7">
    <location>
        <begin position="245"/>
        <end position="266"/>
    </location>
</feature>
<keyword evidence="6 7" id="KW-0472">Membrane</keyword>
<dbReference type="GO" id="GO:0005886">
    <property type="term" value="C:plasma membrane"/>
    <property type="evidence" value="ECO:0007669"/>
    <property type="project" value="UniProtKB-SubCell"/>
</dbReference>
<dbReference type="AlphaFoldDB" id="A0A8J2VNW0"/>
<comment type="similarity">
    <text evidence="7">Belongs to the binding-protein-dependent transport system permease family.</text>
</comment>
<dbReference type="InterPro" id="IPR035906">
    <property type="entry name" value="MetI-like_sf"/>
</dbReference>
<dbReference type="EMBL" id="BMCP01000001">
    <property type="protein sequence ID" value="GGE31703.1"/>
    <property type="molecule type" value="Genomic_DNA"/>
</dbReference>
<dbReference type="Gene3D" id="1.10.3720.10">
    <property type="entry name" value="MetI-like"/>
    <property type="match status" value="1"/>
</dbReference>
<reference evidence="10" key="2">
    <citation type="submission" date="2020-09" db="EMBL/GenBank/DDBJ databases">
        <authorList>
            <person name="Sun Q."/>
            <person name="Sedlacek I."/>
        </authorList>
    </citation>
    <scope>NUCLEOTIDE SEQUENCE</scope>
    <source>
        <strain evidence="10">CCM 7684</strain>
    </source>
</reference>
<dbReference type="Proteomes" id="UP000602745">
    <property type="component" value="Unassembled WGS sequence"/>
</dbReference>
<sequence length="289" mass="31805">MSMNTAAVNSRKATGAHEGRAPTQRKSWAVPLGLQQLLVFVSLLATWQITSLYFSLDFWISSPVAVYQEFIRWYASGTLLNDLRMTLTAAGSGFVIGSIGGAIIGFLLGWIRKLGDLLEPLILSLYSLPKVALAPLFVLWFGIGITNKIMFAAIIVFFMVFFTTFQGTRQVDRDMITNARLLGASKFQTWTRIAIPYSSIWVITGLRIGLPYALIGAIVGEFVAANAGVGYRIKEATSYFNTSGVFAGLIMLMLISFTLLGILKLIEKRVLYWQTAEVALGEDASKHIP</sequence>
<dbReference type="PROSITE" id="PS50928">
    <property type="entry name" value="ABC_TM1"/>
    <property type="match status" value="1"/>
</dbReference>
<keyword evidence="5 7" id="KW-1133">Transmembrane helix</keyword>
<evidence type="ECO:0000256" key="3">
    <source>
        <dbReference type="ARBA" id="ARBA00022475"/>
    </source>
</evidence>
<organism evidence="10 11">
    <name type="scientific">Agaricicola taiwanensis</name>
    <dbReference type="NCBI Taxonomy" id="591372"/>
    <lineage>
        <taxon>Bacteria</taxon>
        <taxon>Pseudomonadati</taxon>
        <taxon>Pseudomonadota</taxon>
        <taxon>Alphaproteobacteria</taxon>
        <taxon>Rhodobacterales</taxon>
        <taxon>Paracoccaceae</taxon>
        <taxon>Agaricicola</taxon>
    </lineage>
</organism>
<reference evidence="10" key="1">
    <citation type="journal article" date="2014" name="Int. J. Syst. Evol. Microbiol.">
        <title>Complete genome sequence of Corynebacterium casei LMG S-19264T (=DSM 44701T), isolated from a smear-ripened cheese.</title>
        <authorList>
            <consortium name="US DOE Joint Genome Institute (JGI-PGF)"/>
            <person name="Walter F."/>
            <person name="Albersmeier A."/>
            <person name="Kalinowski J."/>
            <person name="Ruckert C."/>
        </authorList>
    </citation>
    <scope>NUCLEOTIDE SEQUENCE</scope>
    <source>
        <strain evidence="10">CCM 7684</strain>
    </source>
</reference>
<dbReference type="SUPFAM" id="SSF161098">
    <property type="entry name" value="MetI-like"/>
    <property type="match status" value="1"/>
</dbReference>
<dbReference type="Pfam" id="PF00528">
    <property type="entry name" value="BPD_transp_1"/>
    <property type="match status" value="1"/>
</dbReference>
<feature type="domain" description="ABC transmembrane type-1" evidence="9">
    <location>
        <begin position="83"/>
        <end position="263"/>
    </location>
</feature>
<comment type="caution">
    <text evidence="10">The sequence shown here is derived from an EMBL/GenBank/DDBJ whole genome shotgun (WGS) entry which is preliminary data.</text>
</comment>
<feature type="region of interest" description="Disordered" evidence="8">
    <location>
        <begin position="1"/>
        <end position="22"/>
    </location>
</feature>
<evidence type="ECO:0000313" key="10">
    <source>
        <dbReference type="EMBL" id="GGE31703.1"/>
    </source>
</evidence>
<accession>A0A8J2VNW0</accession>
<dbReference type="PANTHER" id="PTHR30151">
    <property type="entry name" value="ALKANE SULFONATE ABC TRANSPORTER-RELATED, MEMBRANE SUBUNIT"/>
    <property type="match status" value="1"/>
</dbReference>
<evidence type="ECO:0000259" key="9">
    <source>
        <dbReference type="PROSITE" id="PS50928"/>
    </source>
</evidence>
<feature type="transmembrane region" description="Helical" evidence="7">
    <location>
        <begin position="149"/>
        <end position="168"/>
    </location>
</feature>
<keyword evidence="4 7" id="KW-0812">Transmembrane</keyword>
<keyword evidence="11" id="KW-1185">Reference proteome</keyword>
<comment type="subcellular location">
    <subcellularLocation>
        <location evidence="1 7">Cell membrane</location>
        <topology evidence="1 7">Multi-pass membrane protein</topology>
    </subcellularLocation>
</comment>
<gene>
    <name evidence="10" type="primary">ssuC</name>
    <name evidence="10" type="ORF">GCM10007276_06080</name>
</gene>
<feature type="transmembrane region" description="Helical" evidence="7">
    <location>
        <begin position="123"/>
        <end position="143"/>
    </location>
</feature>
<evidence type="ECO:0000256" key="6">
    <source>
        <dbReference type="ARBA" id="ARBA00023136"/>
    </source>
</evidence>
<evidence type="ECO:0000256" key="2">
    <source>
        <dbReference type="ARBA" id="ARBA00022448"/>
    </source>
</evidence>
<feature type="transmembrane region" description="Helical" evidence="7">
    <location>
        <begin position="28"/>
        <end position="49"/>
    </location>
</feature>
<feature type="compositionally biased region" description="Polar residues" evidence="8">
    <location>
        <begin position="1"/>
        <end position="12"/>
    </location>
</feature>
<dbReference type="GO" id="GO:0055085">
    <property type="term" value="P:transmembrane transport"/>
    <property type="evidence" value="ECO:0007669"/>
    <property type="project" value="InterPro"/>
</dbReference>
<evidence type="ECO:0000313" key="11">
    <source>
        <dbReference type="Proteomes" id="UP000602745"/>
    </source>
</evidence>
<evidence type="ECO:0000256" key="1">
    <source>
        <dbReference type="ARBA" id="ARBA00004651"/>
    </source>
</evidence>
<evidence type="ECO:0000256" key="7">
    <source>
        <dbReference type="RuleBase" id="RU363032"/>
    </source>
</evidence>
<dbReference type="PANTHER" id="PTHR30151:SF20">
    <property type="entry name" value="ABC TRANSPORTER PERMEASE PROTEIN HI_0355-RELATED"/>
    <property type="match status" value="1"/>
</dbReference>
<keyword evidence="3" id="KW-1003">Cell membrane</keyword>
<dbReference type="CDD" id="cd06261">
    <property type="entry name" value="TM_PBP2"/>
    <property type="match status" value="1"/>
</dbReference>
<feature type="transmembrane region" description="Helical" evidence="7">
    <location>
        <begin position="89"/>
        <end position="111"/>
    </location>
</feature>
<protein>
    <submittedName>
        <fullName evidence="10">ABC transporter permease</fullName>
    </submittedName>
</protein>